<evidence type="ECO:0000256" key="6">
    <source>
        <dbReference type="ARBA" id="ARBA00022980"/>
    </source>
</evidence>
<keyword evidence="7 10" id="KW-0687">Ribonucleoprotein</keyword>
<evidence type="ECO:0000256" key="4">
    <source>
        <dbReference type="ARBA" id="ARBA00022730"/>
    </source>
</evidence>
<dbReference type="InterPro" id="IPR018260">
    <property type="entry name" value="Ribosomal_uL22_CS"/>
</dbReference>
<dbReference type="GO" id="GO:0003735">
    <property type="term" value="F:structural constituent of ribosome"/>
    <property type="evidence" value="ECO:0007669"/>
    <property type="project" value="InterPro"/>
</dbReference>
<dbReference type="InterPro" id="IPR005727">
    <property type="entry name" value="Ribosomal_uL22_bac/chlpt-type"/>
</dbReference>
<dbReference type="EMBL" id="KT007057">
    <property type="protein sequence ID" value="AKQ05026.1"/>
    <property type="molecule type" value="Genomic_DNA"/>
</dbReference>
<dbReference type="PANTHER" id="PTHR13501:SF8">
    <property type="entry name" value="LARGE RIBOSOMAL SUBUNIT PROTEIN UL22M"/>
    <property type="match status" value="1"/>
</dbReference>
<evidence type="ECO:0000256" key="8">
    <source>
        <dbReference type="ARBA" id="ARBA00025084"/>
    </source>
</evidence>
<protein>
    <recommendedName>
        <fullName evidence="9 10">Large ribosomal subunit protein uL22</fullName>
    </recommendedName>
</protein>
<evidence type="ECO:0000313" key="14">
    <source>
        <dbReference type="EMBL" id="AKQ05026.1"/>
    </source>
</evidence>
<proteinExistence type="inferred from homology"/>
<dbReference type="AlphaFoldDB" id="A0A0H4TAN1"/>
<keyword evidence="6 10" id="KW-0689">Ribosomal protein</keyword>
<dbReference type="CDD" id="cd00336">
    <property type="entry name" value="Ribosomal_L22"/>
    <property type="match status" value="1"/>
</dbReference>
<dbReference type="Pfam" id="PF00237">
    <property type="entry name" value="Ribosomal_L22"/>
    <property type="match status" value="1"/>
</dbReference>
<comment type="function">
    <text evidence="10 13">This protein binds specifically to 23S rRNA; its binding is stimulated by other ribosomal proteins, e.g., L4, L17, and L20. It is important during the early stages of 50S assembly. It makes multiple contacts with different domains of the 23S rRNA in the assembled 50S subunit and ribosome.</text>
</comment>
<dbReference type="InterPro" id="IPR036394">
    <property type="entry name" value="Ribosomal_uL22_sf"/>
</dbReference>
<comment type="function">
    <text evidence="1 10">The globular domain of the protein is located near the polypeptide exit tunnel on the outside of the subunit, while an extended beta-hairpin is found that lines the wall of the exit tunnel in the center of the 70S ribosome.</text>
</comment>
<dbReference type="PANTHER" id="PTHR13501">
    <property type="entry name" value="CHLOROPLAST 50S RIBOSOMAL PROTEIN L22-RELATED"/>
    <property type="match status" value="1"/>
</dbReference>
<evidence type="ECO:0000256" key="3">
    <source>
        <dbReference type="ARBA" id="ARBA00011838"/>
    </source>
</evidence>
<keyword evidence="5 10" id="KW-0694">RNA-binding</keyword>
<dbReference type="SUPFAM" id="SSF54843">
    <property type="entry name" value="Ribosomal protein L22"/>
    <property type="match status" value="1"/>
</dbReference>
<evidence type="ECO:0000256" key="1">
    <source>
        <dbReference type="ARBA" id="ARBA00003478"/>
    </source>
</evidence>
<sequence>MNVRARATHVRQSPTKVRVVLDLVRGLPVTEARDVLSFTNRRASVTVSKVLESAVANASHNHSVDAEELQIVAAFADEGPTLKRFKARARGRAAQILKRTSHITIVVGDGREEESA</sequence>
<evidence type="ECO:0000256" key="11">
    <source>
        <dbReference type="RuleBase" id="RU004005"/>
    </source>
</evidence>
<dbReference type="Gene3D" id="3.90.470.10">
    <property type="entry name" value="Ribosomal protein L22/L17"/>
    <property type="match status" value="1"/>
</dbReference>
<comment type="similarity">
    <text evidence="2 10 11">Belongs to the universal ribosomal protein uL22 family.</text>
</comment>
<dbReference type="PROSITE" id="PS00464">
    <property type="entry name" value="RIBOSOMAL_L22"/>
    <property type="match status" value="1"/>
</dbReference>
<name>A0A0H4TAN1_9ACTN</name>
<dbReference type="HAMAP" id="MF_01331_B">
    <property type="entry name" value="Ribosomal_uL22_B"/>
    <property type="match status" value="1"/>
</dbReference>
<gene>
    <name evidence="10 14" type="primary">rplV</name>
</gene>
<evidence type="ECO:0000256" key="10">
    <source>
        <dbReference type="HAMAP-Rule" id="MF_01331"/>
    </source>
</evidence>
<evidence type="ECO:0000256" key="7">
    <source>
        <dbReference type="ARBA" id="ARBA00023274"/>
    </source>
</evidence>
<evidence type="ECO:0000256" key="2">
    <source>
        <dbReference type="ARBA" id="ARBA00009451"/>
    </source>
</evidence>
<comment type="function">
    <text evidence="8">This protein binds specifically to 23S rRNA; its binding is stimulated by other ribosomal proteins, e.g. L4, L17, and L20. It is important during the early stages of 50S assembly. It makes multiple contacts with different domains of the 23S rRNA in the assembled 50S subunit and ribosome.</text>
</comment>
<dbReference type="GO" id="GO:0006412">
    <property type="term" value="P:translation"/>
    <property type="evidence" value="ECO:0007669"/>
    <property type="project" value="UniProtKB-UniRule"/>
</dbReference>
<evidence type="ECO:0000256" key="5">
    <source>
        <dbReference type="ARBA" id="ARBA00022884"/>
    </source>
</evidence>
<organism evidence="14">
    <name type="scientific">uncultured actinobacterium Rifle_16ft_4_minimus_9892</name>
    <dbReference type="NCBI Taxonomy" id="1665150"/>
    <lineage>
        <taxon>Bacteria</taxon>
        <taxon>Bacillati</taxon>
        <taxon>Actinomycetota</taxon>
        <taxon>Actinomycetes</taxon>
        <taxon>marine Actinobacteria clade</taxon>
        <taxon>environmental samples</taxon>
    </lineage>
</organism>
<reference evidence="14" key="1">
    <citation type="journal article" date="2015" name="ISME J.">
        <title>Aquifer environment selects for microbial species cohorts in sediment and groundwater.</title>
        <authorList>
            <person name="Hug L.A."/>
            <person name="Thomas B.C."/>
            <person name="Brown C.T."/>
            <person name="Frischkorn K.R."/>
            <person name="Williams K.H."/>
            <person name="Tringe S.G."/>
            <person name="Banfield J.F."/>
        </authorList>
    </citation>
    <scope>NUCLEOTIDE SEQUENCE</scope>
</reference>
<dbReference type="GO" id="GO:0019843">
    <property type="term" value="F:rRNA binding"/>
    <property type="evidence" value="ECO:0007669"/>
    <property type="project" value="UniProtKB-UniRule"/>
</dbReference>
<dbReference type="NCBIfam" id="TIGR01044">
    <property type="entry name" value="rplV_bact"/>
    <property type="match status" value="1"/>
</dbReference>
<evidence type="ECO:0000256" key="13">
    <source>
        <dbReference type="RuleBase" id="RU004008"/>
    </source>
</evidence>
<comment type="subunit">
    <text evidence="3 10 12">Part of the 50S ribosomal subunit.</text>
</comment>
<evidence type="ECO:0000256" key="9">
    <source>
        <dbReference type="ARBA" id="ARBA00035207"/>
    </source>
</evidence>
<keyword evidence="4 10" id="KW-0699">rRNA-binding</keyword>
<dbReference type="InterPro" id="IPR047867">
    <property type="entry name" value="Ribosomal_uL22_bac/org-type"/>
</dbReference>
<dbReference type="GO" id="GO:0022625">
    <property type="term" value="C:cytosolic large ribosomal subunit"/>
    <property type="evidence" value="ECO:0007669"/>
    <property type="project" value="TreeGrafter"/>
</dbReference>
<evidence type="ECO:0000256" key="12">
    <source>
        <dbReference type="RuleBase" id="RU004006"/>
    </source>
</evidence>
<dbReference type="InterPro" id="IPR001063">
    <property type="entry name" value="Ribosomal_uL22"/>
</dbReference>
<accession>A0A0H4TAN1</accession>